<dbReference type="AlphaFoldDB" id="W5IJN9"/>
<dbReference type="RefSeq" id="WP_006293097.1">
    <property type="nucleotide sequence ID" value="NZ_GG770225.1"/>
</dbReference>
<accession>W5IJN9</accession>
<dbReference type="Proteomes" id="UP000005777">
    <property type="component" value="Unassembled WGS sequence"/>
</dbReference>
<organism evidence="3 4">
    <name type="scientific">Scardovia inopinata F0304</name>
    <dbReference type="NCBI Taxonomy" id="641146"/>
    <lineage>
        <taxon>Bacteria</taxon>
        <taxon>Bacillati</taxon>
        <taxon>Actinomycetota</taxon>
        <taxon>Actinomycetes</taxon>
        <taxon>Bifidobacteriales</taxon>
        <taxon>Bifidobacteriaceae</taxon>
        <taxon>Scardovia</taxon>
    </lineage>
</organism>
<keyword evidence="1" id="KW-0378">Hydrolase</keyword>
<dbReference type="EMBL" id="ADCX01000004">
    <property type="protein sequence ID" value="EFG27098.1"/>
    <property type="molecule type" value="Genomic_DNA"/>
</dbReference>
<dbReference type="HOGENOM" id="CLU_084603_2_0_11"/>
<dbReference type="InterPro" id="IPR029033">
    <property type="entry name" value="His_PPase_superfam"/>
</dbReference>
<dbReference type="GO" id="GO:0016787">
    <property type="term" value="F:hydrolase activity"/>
    <property type="evidence" value="ECO:0007669"/>
    <property type="project" value="UniProtKB-KW"/>
</dbReference>
<dbReference type="Pfam" id="PF00300">
    <property type="entry name" value="His_Phos_1"/>
    <property type="match status" value="1"/>
</dbReference>
<dbReference type="InterPro" id="IPR013078">
    <property type="entry name" value="His_Pase_superF_clade-1"/>
</dbReference>
<comment type="caution">
    <text evidence="3">The sequence shown here is derived from an EMBL/GenBank/DDBJ whole genome shotgun (WGS) entry which is preliminary data.</text>
</comment>
<evidence type="ECO:0000256" key="1">
    <source>
        <dbReference type="ARBA" id="ARBA00022801"/>
    </source>
</evidence>
<feature type="binding site" evidence="2">
    <location>
        <position position="72"/>
    </location>
    <ligand>
        <name>substrate</name>
    </ligand>
</feature>
<protein>
    <submittedName>
        <fullName evidence="3">Phosphohistidine phosphatase SixA</fullName>
    </submittedName>
</protein>
<dbReference type="InterPro" id="IPR051021">
    <property type="entry name" value="Mito_Ser/Thr_phosphatase"/>
</dbReference>
<evidence type="ECO:0000313" key="3">
    <source>
        <dbReference type="EMBL" id="EFG27098.1"/>
    </source>
</evidence>
<keyword evidence="4" id="KW-1185">Reference proteome</keyword>
<dbReference type="eggNOG" id="COG2062">
    <property type="taxonomic scope" value="Bacteria"/>
</dbReference>
<dbReference type="Gene3D" id="3.40.50.1240">
    <property type="entry name" value="Phosphoglycerate mutase-like"/>
    <property type="match status" value="1"/>
</dbReference>
<evidence type="ECO:0000256" key="2">
    <source>
        <dbReference type="PIRSR" id="PIRSR613078-2"/>
    </source>
</evidence>
<sequence length="185" mass="20388">MSANLSKISKRAHGYEYRLILMRHAKTEAENQGGDIERQLTDKGRKQAKRVAKALKSMDLNPDSLVCSGAQRARQTADRMLKVFGDKPEVTYRKALYDQGLQAYIDVLGSCDAKVHTLMVIGHEPTVSSAAHWLSGSDSKRSYVDAIELGLSPASVALIASNDPFSDWDTGKQFLIGLFTPKDCE</sequence>
<dbReference type="PANTHER" id="PTHR20935">
    <property type="entry name" value="PHOSPHOGLYCERATE MUTASE-RELATED"/>
    <property type="match status" value="1"/>
</dbReference>
<gene>
    <name evidence="3" type="ORF">HMPREF9020_00733</name>
</gene>
<proteinExistence type="predicted"/>
<reference evidence="3 4" key="1">
    <citation type="submission" date="2012-01" db="EMBL/GenBank/DDBJ databases">
        <title>The Genome Sequence of Scardovia inopinata F0304.</title>
        <authorList>
            <consortium name="The Broad Institute Genome Sequencing Platform"/>
            <person name="Ward D."/>
            <person name="Earl A."/>
            <person name="Feldgarden M."/>
            <person name="Gevers D."/>
            <person name="Young S."/>
            <person name="Zeng Q."/>
            <person name="Koehrsen M."/>
            <person name="Alvarado L."/>
            <person name="Berlin A.M."/>
            <person name="Borenstein D."/>
            <person name="Chapman S.B."/>
            <person name="Chen Z."/>
            <person name="Engels R."/>
            <person name="Freedman E."/>
            <person name="Gellesch M."/>
            <person name="Goldberg J."/>
            <person name="Griggs A."/>
            <person name="Gujja S."/>
            <person name="Heilman E.R."/>
            <person name="Heiman D.I."/>
            <person name="Hepburn T.A."/>
            <person name="Howarth C."/>
            <person name="Jen D."/>
            <person name="Larson L."/>
            <person name="Mehta T."/>
            <person name="Park D."/>
            <person name="Pearson M."/>
            <person name="Richards J."/>
            <person name="Roberts A."/>
            <person name="Saif S."/>
            <person name="Shea T.D."/>
            <person name="Shenoy N."/>
            <person name="Sisk P."/>
            <person name="Stolte C."/>
            <person name="Sykes S.N."/>
            <person name="Walk T."/>
            <person name="White J."/>
            <person name="Yandava C."/>
            <person name="Izard J."/>
            <person name="Baranova O.V."/>
            <person name="Blanton J.M."/>
            <person name="Tanner A.C."/>
            <person name="Dewhirst F."/>
            <person name="Haas B."/>
            <person name="Nusbaum C."/>
            <person name="Birren B."/>
        </authorList>
    </citation>
    <scope>NUCLEOTIDE SEQUENCE [LARGE SCALE GENOMIC DNA]</scope>
    <source>
        <strain evidence="3 4">F0304</strain>
    </source>
</reference>
<dbReference type="SUPFAM" id="SSF53254">
    <property type="entry name" value="Phosphoglycerate mutase-like"/>
    <property type="match status" value="1"/>
</dbReference>
<dbReference type="PANTHER" id="PTHR20935:SF1">
    <property type="entry name" value="SLL1549 PROTEIN"/>
    <property type="match status" value="1"/>
</dbReference>
<name>W5IJN9_SCAIO</name>
<dbReference type="CDD" id="cd07067">
    <property type="entry name" value="HP_PGM_like"/>
    <property type="match status" value="1"/>
</dbReference>
<evidence type="ECO:0000313" key="4">
    <source>
        <dbReference type="Proteomes" id="UP000005777"/>
    </source>
</evidence>
<dbReference type="SMART" id="SM00855">
    <property type="entry name" value="PGAM"/>
    <property type="match status" value="1"/>
</dbReference>